<dbReference type="EMBL" id="JBAMMX010000011">
    <property type="protein sequence ID" value="KAK6931443.1"/>
    <property type="molecule type" value="Genomic_DNA"/>
</dbReference>
<feature type="coiled-coil region" evidence="1">
    <location>
        <begin position="325"/>
        <end position="352"/>
    </location>
</feature>
<dbReference type="Proteomes" id="UP001370490">
    <property type="component" value="Unassembled WGS sequence"/>
</dbReference>
<keyword evidence="1" id="KW-0175">Coiled coil</keyword>
<organism evidence="2 3">
    <name type="scientific">Dillenia turbinata</name>
    <dbReference type="NCBI Taxonomy" id="194707"/>
    <lineage>
        <taxon>Eukaryota</taxon>
        <taxon>Viridiplantae</taxon>
        <taxon>Streptophyta</taxon>
        <taxon>Embryophyta</taxon>
        <taxon>Tracheophyta</taxon>
        <taxon>Spermatophyta</taxon>
        <taxon>Magnoliopsida</taxon>
        <taxon>eudicotyledons</taxon>
        <taxon>Gunneridae</taxon>
        <taxon>Pentapetalae</taxon>
        <taxon>Dilleniales</taxon>
        <taxon>Dilleniaceae</taxon>
        <taxon>Dillenia</taxon>
    </lineage>
</organism>
<comment type="caution">
    <text evidence="2">The sequence shown here is derived from an EMBL/GenBank/DDBJ whole genome shotgun (WGS) entry which is preliminary data.</text>
</comment>
<reference evidence="2 3" key="1">
    <citation type="submission" date="2023-12" db="EMBL/GenBank/DDBJ databases">
        <title>A high-quality genome assembly for Dillenia turbinata (Dilleniales).</title>
        <authorList>
            <person name="Chanderbali A."/>
        </authorList>
    </citation>
    <scope>NUCLEOTIDE SEQUENCE [LARGE SCALE GENOMIC DNA]</scope>
    <source>
        <strain evidence="2">LSX21</strain>
        <tissue evidence="2">Leaf</tissue>
    </source>
</reference>
<dbReference type="PANTHER" id="PTHR33740:SF1">
    <property type="entry name" value="SLH DOMAIN PROTEIN"/>
    <property type="match status" value="1"/>
</dbReference>
<protein>
    <submittedName>
        <fullName evidence="2">Uncharacterized protein</fullName>
    </submittedName>
</protein>
<proteinExistence type="predicted"/>
<evidence type="ECO:0000313" key="2">
    <source>
        <dbReference type="EMBL" id="KAK6931443.1"/>
    </source>
</evidence>
<keyword evidence="3" id="KW-1185">Reference proteome</keyword>
<sequence length="352" mass="39584">MDITKLKPIVFSLNIVGFSYRITNPLHFVHEILTSNKTNVSPSMDADSDILDEAVTVTEASHGISSDTIVQSMTDTLTSELKTKWITVSAALDSTQQEALSVLKKLMIIENDVKGDELCTRTEYARGLVHVNKYLERRSKHRIVPSILMAGSVVAAFDYVAIEDQDFVSIQALAESGIIFSKLSKISDGSAPDVSVGEEGLNFFPERFVSRQDLIIWKAQLEYEFMSNVGEEIRRFKPTSPSTKAQAAVARTSGKMTEAIHVELLRLEAENSARLAVMEEIRLRGLMKQHSDFEQEKLAQEKYLSEYLKRKGAVDCQRQLHLSLKEEVNEMLERLASERIQLTAQQQSLQDL</sequence>
<accession>A0AAN8ZF21</accession>
<dbReference type="PANTHER" id="PTHR33740">
    <property type="entry name" value="GPI-ANCHORED ADHESIN-LIKE PROTEIN"/>
    <property type="match status" value="1"/>
</dbReference>
<gene>
    <name evidence="2" type="ORF">RJ641_003236</name>
</gene>
<evidence type="ECO:0000313" key="3">
    <source>
        <dbReference type="Proteomes" id="UP001370490"/>
    </source>
</evidence>
<evidence type="ECO:0000256" key="1">
    <source>
        <dbReference type="SAM" id="Coils"/>
    </source>
</evidence>
<name>A0AAN8ZF21_9MAGN</name>
<dbReference type="AlphaFoldDB" id="A0AAN8ZF21"/>